<gene>
    <name evidence="2" type="ORF">CHRIB12_LOCUS17568</name>
</gene>
<dbReference type="Proteomes" id="UP000684084">
    <property type="component" value="Unassembled WGS sequence"/>
</dbReference>
<evidence type="ECO:0000256" key="1">
    <source>
        <dbReference type="SAM" id="Phobius"/>
    </source>
</evidence>
<proteinExistence type="predicted"/>
<dbReference type="VEuPathDB" id="FungiDB:RhiirFUN_008257"/>
<evidence type="ECO:0000313" key="2">
    <source>
        <dbReference type="EMBL" id="CAB5381499.1"/>
    </source>
</evidence>
<keyword evidence="1" id="KW-1133">Transmembrane helix</keyword>
<evidence type="ECO:0000313" key="3">
    <source>
        <dbReference type="Proteomes" id="UP000684084"/>
    </source>
</evidence>
<keyword evidence="1" id="KW-0472">Membrane</keyword>
<feature type="transmembrane region" description="Helical" evidence="1">
    <location>
        <begin position="140"/>
        <end position="160"/>
    </location>
</feature>
<comment type="caution">
    <text evidence="2">The sequence shown here is derived from an EMBL/GenBank/DDBJ whole genome shotgun (WGS) entry which is preliminary data.</text>
</comment>
<keyword evidence="1" id="KW-0812">Transmembrane</keyword>
<dbReference type="AlphaFoldDB" id="A0A916EEK2"/>
<dbReference type="OrthoDB" id="2321770at2759"/>
<feature type="transmembrane region" description="Helical" evidence="1">
    <location>
        <begin position="22"/>
        <end position="44"/>
    </location>
</feature>
<dbReference type="EMBL" id="CAGKOT010000044">
    <property type="protein sequence ID" value="CAB5381499.1"/>
    <property type="molecule type" value="Genomic_DNA"/>
</dbReference>
<sequence length="203" mass="23470">MNTQSVNTVILFHDTDDNTIEYNWLTVIDAFIACIELFFAFRFLKSDIRNNISTHWFLHGSTVFIDCVKTATDLGLGFGSIYRGGMSFILWMILSVIIIIKIKYSEVLENEFLHIQLNIISITTIVLNLSRQYVANLSDIYFFLGLIKFIINFFELIDIIPIGFHFQIIFTICEGALLYLNNSVSTLNTIIFSRNFITNIFME</sequence>
<feature type="transmembrane region" description="Helical" evidence="1">
    <location>
        <begin position="112"/>
        <end position="134"/>
    </location>
</feature>
<feature type="transmembrane region" description="Helical" evidence="1">
    <location>
        <begin position="81"/>
        <end position="100"/>
    </location>
</feature>
<name>A0A916EEK2_9GLOM</name>
<organism evidence="2 3">
    <name type="scientific">Rhizophagus irregularis</name>
    <dbReference type="NCBI Taxonomy" id="588596"/>
    <lineage>
        <taxon>Eukaryota</taxon>
        <taxon>Fungi</taxon>
        <taxon>Fungi incertae sedis</taxon>
        <taxon>Mucoromycota</taxon>
        <taxon>Glomeromycotina</taxon>
        <taxon>Glomeromycetes</taxon>
        <taxon>Glomerales</taxon>
        <taxon>Glomeraceae</taxon>
        <taxon>Rhizophagus</taxon>
    </lineage>
</organism>
<accession>A0A916EEK2</accession>
<reference evidence="2" key="1">
    <citation type="submission" date="2020-05" db="EMBL/GenBank/DDBJ databases">
        <authorList>
            <person name="Rincon C."/>
            <person name="Sanders R I."/>
            <person name="Robbins C."/>
            <person name="Chaturvedi A."/>
        </authorList>
    </citation>
    <scope>NUCLEOTIDE SEQUENCE</scope>
    <source>
        <strain evidence="2">CHB12</strain>
    </source>
</reference>
<protein>
    <submittedName>
        <fullName evidence="2">Uncharacterized protein</fullName>
    </submittedName>
</protein>